<sequence>MRTMIIGIDSPGQRYREMVAALRRKVGFDSTAQFCRNDPISYIVDKKKIEGNPNKSASDKKIVAGDRRSDYSSS</sequence>
<feature type="compositionally biased region" description="Basic and acidic residues" evidence="1">
    <location>
        <begin position="57"/>
        <end position="74"/>
    </location>
</feature>
<evidence type="ECO:0000256" key="1">
    <source>
        <dbReference type="SAM" id="MobiDB-lite"/>
    </source>
</evidence>
<name>A0A8X6R746_NEPPI</name>
<accession>A0A8X6R746</accession>
<reference evidence="2" key="1">
    <citation type="submission" date="2020-08" db="EMBL/GenBank/DDBJ databases">
        <title>Multicomponent nature underlies the extraordinary mechanical properties of spider dragline silk.</title>
        <authorList>
            <person name="Kono N."/>
            <person name="Nakamura H."/>
            <person name="Mori M."/>
            <person name="Yoshida Y."/>
            <person name="Ohtoshi R."/>
            <person name="Malay A.D."/>
            <person name="Moran D.A.P."/>
            <person name="Tomita M."/>
            <person name="Numata K."/>
            <person name="Arakawa K."/>
        </authorList>
    </citation>
    <scope>NUCLEOTIDE SEQUENCE</scope>
</reference>
<feature type="region of interest" description="Disordered" evidence="1">
    <location>
        <begin position="49"/>
        <end position="74"/>
    </location>
</feature>
<proteinExistence type="predicted"/>
<dbReference type="EMBL" id="BMAW01039888">
    <property type="protein sequence ID" value="GFU57581.1"/>
    <property type="molecule type" value="Genomic_DNA"/>
</dbReference>
<evidence type="ECO:0000313" key="3">
    <source>
        <dbReference type="Proteomes" id="UP000887013"/>
    </source>
</evidence>
<organism evidence="2 3">
    <name type="scientific">Nephila pilipes</name>
    <name type="common">Giant wood spider</name>
    <name type="synonym">Nephila maculata</name>
    <dbReference type="NCBI Taxonomy" id="299642"/>
    <lineage>
        <taxon>Eukaryota</taxon>
        <taxon>Metazoa</taxon>
        <taxon>Ecdysozoa</taxon>
        <taxon>Arthropoda</taxon>
        <taxon>Chelicerata</taxon>
        <taxon>Arachnida</taxon>
        <taxon>Araneae</taxon>
        <taxon>Araneomorphae</taxon>
        <taxon>Entelegynae</taxon>
        <taxon>Araneoidea</taxon>
        <taxon>Nephilidae</taxon>
        <taxon>Nephila</taxon>
    </lineage>
</organism>
<dbReference type="Proteomes" id="UP000887013">
    <property type="component" value="Unassembled WGS sequence"/>
</dbReference>
<evidence type="ECO:0000313" key="2">
    <source>
        <dbReference type="EMBL" id="GFU57581.1"/>
    </source>
</evidence>
<comment type="caution">
    <text evidence="2">The sequence shown here is derived from an EMBL/GenBank/DDBJ whole genome shotgun (WGS) entry which is preliminary data.</text>
</comment>
<dbReference type="AlphaFoldDB" id="A0A8X6R746"/>
<protein>
    <submittedName>
        <fullName evidence="2">Uncharacterized protein</fullName>
    </submittedName>
</protein>
<gene>
    <name evidence="2" type="ORF">NPIL_588191</name>
</gene>
<keyword evidence="3" id="KW-1185">Reference proteome</keyword>